<gene>
    <name evidence="1" type="ORF">N7463_001308</name>
</gene>
<evidence type="ECO:0000313" key="2">
    <source>
        <dbReference type="Proteomes" id="UP001149954"/>
    </source>
</evidence>
<protein>
    <submittedName>
        <fullName evidence="1">Uncharacterized protein</fullName>
    </submittedName>
</protein>
<comment type="caution">
    <text evidence="1">The sequence shown here is derived from an EMBL/GenBank/DDBJ whole genome shotgun (WGS) entry which is preliminary data.</text>
</comment>
<name>A0A9X0CBW8_9EURO</name>
<reference evidence="1" key="2">
    <citation type="journal article" date="2023" name="IMA Fungus">
        <title>Comparative genomic study of the Penicillium genus elucidates a diverse pangenome and 15 lateral gene transfer events.</title>
        <authorList>
            <person name="Petersen C."/>
            <person name="Sorensen T."/>
            <person name="Nielsen M.R."/>
            <person name="Sondergaard T.E."/>
            <person name="Sorensen J.L."/>
            <person name="Fitzpatrick D.A."/>
            <person name="Frisvad J.C."/>
            <person name="Nielsen K.L."/>
        </authorList>
    </citation>
    <scope>NUCLEOTIDE SEQUENCE</scope>
    <source>
        <strain evidence="1">IBT 29495</strain>
    </source>
</reference>
<keyword evidence="2" id="KW-1185">Reference proteome</keyword>
<dbReference type="AlphaFoldDB" id="A0A9X0CBW8"/>
<sequence>MRSPNYKILFQRAKEETSQLEQEIAQLKQKTSLLEFLQACHELLSSSLQVGCLSISTQNAIQPPRGKHCPANIVRWEDCAMLQQEIFDSVCNHLNATQAQPSRLFLTPLNIQGVASLNTPLYSQWALEHYEQFAVQAHVSSIVSELCKIPAARQQFRLSGDILFDKDTSSLSLEEELGPLVPEPPEPSQYCIHQVGSRNTLFMSVGYKSPDELSVENLRVGLRPMKLWEEVGRRKIIPTDMSQKLKYNAEQLVGSALVQEYHVMIREGLEYSYLTTGVALVLLHVPHDDPGTLMYFLCEPNIEMHNDPNYQKPKTAIARVVCLALMASISFVRDHTWRKNAQAQLRVWATSFSLVRSQIPDEELQQAPPDSEYTPF</sequence>
<organism evidence="1 2">
    <name type="scientific">Penicillium fimorum</name>
    <dbReference type="NCBI Taxonomy" id="1882269"/>
    <lineage>
        <taxon>Eukaryota</taxon>
        <taxon>Fungi</taxon>
        <taxon>Dikarya</taxon>
        <taxon>Ascomycota</taxon>
        <taxon>Pezizomycotina</taxon>
        <taxon>Eurotiomycetes</taxon>
        <taxon>Eurotiomycetidae</taxon>
        <taxon>Eurotiales</taxon>
        <taxon>Aspergillaceae</taxon>
        <taxon>Penicillium</taxon>
    </lineage>
</organism>
<reference evidence="1" key="1">
    <citation type="submission" date="2022-12" db="EMBL/GenBank/DDBJ databases">
        <authorList>
            <person name="Petersen C."/>
        </authorList>
    </citation>
    <scope>NUCLEOTIDE SEQUENCE</scope>
    <source>
        <strain evidence="1">IBT 29495</strain>
    </source>
</reference>
<proteinExistence type="predicted"/>
<evidence type="ECO:0000313" key="1">
    <source>
        <dbReference type="EMBL" id="KAJ5520855.1"/>
    </source>
</evidence>
<dbReference type="OrthoDB" id="2156052at2759"/>
<dbReference type="Proteomes" id="UP001149954">
    <property type="component" value="Unassembled WGS sequence"/>
</dbReference>
<dbReference type="EMBL" id="JAPWDS010000001">
    <property type="protein sequence ID" value="KAJ5520855.1"/>
    <property type="molecule type" value="Genomic_DNA"/>
</dbReference>
<accession>A0A9X0CBW8</accession>